<evidence type="ECO:0000256" key="4">
    <source>
        <dbReference type="ARBA" id="ARBA00022692"/>
    </source>
</evidence>
<feature type="transmembrane region" description="Helical" evidence="7">
    <location>
        <begin position="72"/>
        <end position="94"/>
    </location>
</feature>
<feature type="compositionally biased region" description="Gly residues" evidence="8">
    <location>
        <begin position="212"/>
        <end position="222"/>
    </location>
</feature>
<evidence type="ECO:0000256" key="6">
    <source>
        <dbReference type="ARBA" id="ARBA00023136"/>
    </source>
</evidence>
<organism evidence="9 10">
    <name type="scientific">Kitasatospora nipponensis</name>
    <dbReference type="NCBI Taxonomy" id="258049"/>
    <lineage>
        <taxon>Bacteria</taxon>
        <taxon>Bacillati</taxon>
        <taxon>Actinomycetota</taxon>
        <taxon>Actinomycetes</taxon>
        <taxon>Kitasatosporales</taxon>
        <taxon>Streptomycetaceae</taxon>
        <taxon>Kitasatospora</taxon>
    </lineage>
</organism>
<reference evidence="9 10" key="1">
    <citation type="journal article" date="2019" name="Int. J. Syst. Evol. Microbiol.">
        <title>The Global Catalogue of Microorganisms (GCM) 10K type strain sequencing project: providing services to taxonomists for standard genome sequencing and annotation.</title>
        <authorList>
            <consortium name="The Broad Institute Genomics Platform"/>
            <consortium name="The Broad Institute Genome Sequencing Center for Infectious Disease"/>
            <person name="Wu L."/>
            <person name="Ma J."/>
        </authorList>
    </citation>
    <scope>NUCLEOTIDE SEQUENCE [LARGE SCALE GENOMIC DNA]</scope>
    <source>
        <strain evidence="9 10">JCM 13004</strain>
    </source>
</reference>
<dbReference type="PANTHER" id="PTHR38596">
    <property type="entry name" value="UPF0114 PROTEIN YQHA"/>
    <property type="match status" value="1"/>
</dbReference>
<dbReference type="HAMAP" id="MF_00143">
    <property type="entry name" value="UPF0114"/>
    <property type="match status" value="1"/>
</dbReference>
<comment type="similarity">
    <text evidence="2 7">Belongs to the UPF0114 family.</text>
</comment>
<evidence type="ECO:0000256" key="8">
    <source>
        <dbReference type="SAM" id="MobiDB-lite"/>
    </source>
</evidence>
<evidence type="ECO:0000256" key="7">
    <source>
        <dbReference type="HAMAP-Rule" id="MF_00143"/>
    </source>
</evidence>
<dbReference type="Proteomes" id="UP001500037">
    <property type="component" value="Unassembled WGS sequence"/>
</dbReference>
<sequence length="233" mass="24565">MPGHGRSLVKGLGDARYTAPTLGYALFATRWLQAPLYFGLVLAQGLYVYQFFHELWHLLAKVVGGHAGESEVMLVVLNLVDVVMIANLLIMVIVGGYETFVSRIGLQGHRDQPEWLSHVNSNVLKVKLATAIVGISSIHLLQMFVSIQYTPTGSLMWGTIIHMAFIASACILAYMAGPMELHGGDALPHEEAGAGGRVHLPAQATGPSVGPGASGDGSGEAGGSHASGETVLV</sequence>
<feature type="region of interest" description="Disordered" evidence="8">
    <location>
        <begin position="198"/>
        <end position="233"/>
    </location>
</feature>
<keyword evidence="3 7" id="KW-1003">Cell membrane</keyword>
<keyword evidence="4 7" id="KW-0812">Transmembrane</keyword>
<proteinExistence type="inferred from homology"/>
<dbReference type="RefSeq" id="WP_344442936.1">
    <property type="nucleotide sequence ID" value="NZ_BAAALF010000065.1"/>
</dbReference>
<name>A0ABN1WAY8_9ACTN</name>
<protein>
    <recommendedName>
        <fullName evidence="7">UPF0114 protein GCM10009665_38150</fullName>
    </recommendedName>
</protein>
<feature type="transmembrane region" description="Helical" evidence="7">
    <location>
        <begin position="34"/>
        <end position="52"/>
    </location>
</feature>
<evidence type="ECO:0000256" key="3">
    <source>
        <dbReference type="ARBA" id="ARBA00022475"/>
    </source>
</evidence>
<keyword evidence="6 7" id="KW-0472">Membrane</keyword>
<comment type="caution">
    <text evidence="9">The sequence shown here is derived from an EMBL/GenBank/DDBJ whole genome shotgun (WGS) entry which is preliminary data.</text>
</comment>
<feature type="transmembrane region" description="Helical" evidence="7">
    <location>
        <begin position="155"/>
        <end position="176"/>
    </location>
</feature>
<feature type="transmembrane region" description="Helical" evidence="7">
    <location>
        <begin position="128"/>
        <end position="149"/>
    </location>
</feature>
<dbReference type="NCBIfam" id="TIGR00645">
    <property type="entry name" value="HI0507"/>
    <property type="match status" value="1"/>
</dbReference>
<evidence type="ECO:0000256" key="2">
    <source>
        <dbReference type="ARBA" id="ARBA00005774"/>
    </source>
</evidence>
<evidence type="ECO:0000256" key="1">
    <source>
        <dbReference type="ARBA" id="ARBA00004651"/>
    </source>
</evidence>
<dbReference type="InterPro" id="IPR005134">
    <property type="entry name" value="UPF0114"/>
</dbReference>
<evidence type="ECO:0000256" key="5">
    <source>
        <dbReference type="ARBA" id="ARBA00022989"/>
    </source>
</evidence>
<gene>
    <name evidence="9" type="ORF">GCM10009665_38150</name>
</gene>
<comment type="subcellular location">
    <subcellularLocation>
        <location evidence="1 7">Cell membrane</location>
        <topology evidence="1 7">Multi-pass membrane protein</topology>
    </subcellularLocation>
</comment>
<dbReference type="EMBL" id="BAAALF010000065">
    <property type="protein sequence ID" value="GAA1243711.1"/>
    <property type="molecule type" value="Genomic_DNA"/>
</dbReference>
<dbReference type="InterPro" id="IPR020761">
    <property type="entry name" value="UPF0114_bac"/>
</dbReference>
<feature type="compositionally biased region" description="Low complexity" evidence="8">
    <location>
        <begin position="223"/>
        <end position="233"/>
    </location>
</feature>
<keyword evidence="5 7" id="KW-1133">Transmembrane helix</keyword>
<accession>A0ABN1WAY8</accession>
<dbReference type="Pfam" id="PF03350">
    <property type="entry name" value="UPF0114"/>
    <property type="match status" value="1"/>
</dbReference>
<evidence type="ECO:0000313" key="10">
    <source>
        <dbReference type="Proteomes" id="UP001500037"/>
    </source>
</evidence>
<evidence type="ECO:0000313" key="9">
    <source>
        <dbReference type="EMBL" id="GAA1243711.1"/>
    </source>
</evidence>
<keyword evidence="10" id="KW-1185">Reference proteome</keyword>
<dbReference type="PANTHER" id="PTHR38596:SF1">
    <property type="entry name" value="UPF0114 PROTEIN YQHA"/>
    <property type="match status" value="1"/>
</dbReference>